<dbReference type="Proteomes" id="UP001163739">
    <property type="component" value="Chromosome"/>
</dbReference>
<evidence type="ECO:0000259" key="4">
    <source>
        <dbReference type="PROSITE" id="PS01124"/>
    </source>
</evidence>
<keyword evidence="6" id="KW-1185">Reference proteome</keyword>
<dbReference type="InterPro" id="IPR050204">
    <property type="entry name" value="AraC_XylS_family_regulators"/>
</dbReference>
<accession>A0ABY6MZQ1</accession>
<dbReference type="SMART" id="SM00342">
    <property type="entry name" value="HTH_ARAC"/>
    <property type="match status" value="1"/>
</dbReference>
<dbReference type="Gene3D" id="1.10.10.60">
    <property type="entry name" value="Homeodomain-like"/>
    <property type="match status" value="2"/>
</dbReference>
<evidence type="ECO:0000313" key="5">
    <source>
        <dbReference type="EMBL" id="UZE95331.1"/>
    </source>
</evidence>
<keyword evidence="2" id="KW-0238">DNA-binding</keyword>
<gene>
    <name evidence="5" type="ORF">NKI27_14845</name>
</gene>
<proteinExistence type="predicted"/>
<dbReference type="InterPro" id="IPR020449">
    <property type="entry name" value="Tscrpt_reg_AraC-type_HTH"/>
</dbReference>
<dbReference type="Pfam" id="PF12833">
    <property type="entry name" value="HTH_18"/>
    <property type="match status" value="1"/>
</dbReference>
<dbReference type="PANTHER" id="PTHR46796:SF6">
    <property type="entry name" value="ARAC SUBFAMILY"/>
    <property type="match status" value="1"/>
</dbReference>
<evidence type="ECO:0000256" key="1">
    <source>
        <dbReference type="ARBA" id="ARBA00023015"/>
    </source>
</evidence>
<dbReference type="SUPFAM" id="SSF46689">
    <property type="entry name" value="Homeodomain-like"/>
    <property type="match status" value="2"/>
</dbReference>
<dbReference type="InterPro" id="IPR018060">
    <property type="entry name" value="HTH_AraC"/>
</dbReference>
<keyword evidence="1" id="KW-0805">Transcription regulation</keyword>
<dbReference type="PRINTS" id="PR00032">
    <property type="entry name" value="HTHARAC"/>
</dbReference>
<evidence type="ECO:0000256" key="3">
    <source>
        <dbReference type="ARBA" id="ARBA00023163"/>
    </source>
</evidence>
<dbReference type="EMBL" id="CP100390">
    <property type="protein sequence ID" value="UZE95331.1"/>
    <property type="molecule type" value="Genomic_DNA"/>
</dbReference>
<name>A0ABY6MZQ1_9ALTE</name>
<sequence length="290" mass="33036">MKIQESVFDTLGRSNAHLLAQHTINKHFKTAHWSNSDDHVSYHADRTHTLSFYLQGGEGARRIDASQKVGHSGSLCMLPQHHQSQWEITAPCVFAHFYFSDESIKQFASTTLDIDPRTIEVPELTFHDDAILLSLSRQLFLVPTINGHLPPSQLAQEQTIQLIFKHLLSDKHYYPQKQLKLTGGISPATLRQLKEYIHQHSHQAVCLTDLAGLANLSHYHLLRMFKASTGYTPNDYLTYIRLEKSKQALSSQKSLAEIAVEQGFSNQSHFNRIFKKWVGVTPGTYRSMCR</sequence>
<evidence type="ECO:0000256" key="2">
    <source>
        <dbReference type="ARBA" id="ARBA00023125"/>
    </source>
</evidence>
<keyword evidence="3" id="KW-0804">Transcription</keyword>
<dbReference type="InterPro" id="IPR018062">
    <property type="entry name" value="HTH_AraC-typ_CS"/>
</dbReference>
<dbReference type="RefSeq" id="WP_265046820.1">
    <property type="nucleotide sequence ID" value="NZ_CP100390.1"/>
</dbReference>
<dbReference type="PROSITE" id="PS00041">
    <property type="entry name" value="HTH_ARAC_FAMILY_1"/>
    <property type="match status" value="1"/>
</dbReference>
<protein>
    <submittedName>
        <fullName evidence="5">AraC family transcriptional regulator</fullName>
    </submittedName>
</protein>
<organism evidence="5 6">
    <name type="scientific">Alkalimarinus alittae</name>
    <dbReference type="NCBI Taxonomy" id="2961619"/>
    <lineage>
        <taxon>Bacteria</taxon>
        <taxon>Pseudomonadati</taxon>
        <taxon>Pseudomonadota</taxon>
        <taxon>Gammaproteobacteria</taxon>
        <taxon>Alteromonadales</taxon>
        <taxon>Alteromonadaceae</taxon>
        <taxon>Alkalimarinus</taxon>
    </lineage>
</organism>
<feature type="domain" description="HTH araC/xylS-type" evidence="4">
    <location>
        <begin position="191"/>
        <end position="288"/>
    </location>
</feature>
<dbReference type="InterPro" id="IPR009057">
    <property type="entry name" value="Homeodomain-like_sf"/>
</dbReference>
<evidence type="ECO:0000313" key="6">
    <source>
        <dbReference type="Proteomes" id="UP001163739"/>
    </source>
</evidence>
<dbReference type="PROSITE" id="PS01124">
    <property type="entry name" value="HTH_ARAC_FAMILY_2"/>
    <property type="match status" value="1"/>
</dbReference>
<reference evidence="5" key="1">
    <citation type="submission" date="2022-06" db="EMBL/GenBank/DDBJ databases">
        <title>Alkalimarinus sp. nov., isolated from gut of a Alitta virens.</title>
        <authorList>
            <person name="Yang A.I."/>
            <person name="Shin N.-R."/>
        </authorList>
    </citation>
    <scope>NUCLEOTIDE SEQUENCE</scope>
    <source>
        <strain evidence="5">A2M4</strain>
    </source>
</reference>
<dbReference type="PANTHER" id="PTHR46796">
    <property type="entry name" value="HTH-TYPE TRANSCRIPTIONAL ACTIVATOR RHAS-RELATED"/>
    <property type="match status" value="1"/>
</dbReference>